<dbReference type="OrthoDB" id="9809616at2"/>
<dbReference type="Gene3D" id="3.40.640.10">
    <property type="entry name" value="Type I PLP-dependent aspartate aminotransferase-like (Major domain)"/>
    <property type="match status" value="1"/>
</dbReference>
<dbReference type="RefSeq" id="WP_130110103.1">
    <property type="nucleotide sequence ID" value="NZ_CP035806.1"/>
</dbReference>
<dbReference type="Pfam" id="PF00155">
    <property type="entry name" value="Aminotran_1_2"/>
    <property type="match status" value="1"/>
</dbReference>
<keyword evidence="9" id="KW-1185">Reference proteome</keyword>
<evidence type="ECO:0000256" key="3">
    <source>
        <dbReference type="ARBA" id="ARBA00022679"/>
    </source>
</evidence>
<evidence type="ECO:0000256" key="2">
    <source>
        <dbReference type="ARBA" id="ARBA00022576"/>
    </source>
</evidence>
<dbReference type="KEGG" id="ltr:EVS81_09075"/>
<dbReference type="InterPro" id="IPR015422">
    <property type="entry name" value="PyrdxlP-dep_Trfase_small"/>
</dbReference>
<evidence type="ECO:0000256" key="6">
    <source>
        <dbReference type="SAM" id="MobiDB-lite"/>
    </source>
</evidence>
<accession>A0A4V0Z1M9</accession>
<evidence type="ECO:0000313" key="8">
    <source>
        <dbReference type="EMBL" id="QBE48969.1"/>
    </source>
</evidence>
<dbReference type="NCBIfam" id="NF002878">
    <property type="entry name" value="PRK03321.1"/>
    <property type="match status" value="1"/>
</dbReference>
<evidence type="ECO:0000256" key="5">
    <source>
        <dbReference type="RuleBase" id="RU003693"/>
    </source>
</evidence>
<gene>
    <name evidence="8" type="ORF">EVS81_09075</name>
</gene>
<dbReference type="InterPro" id="IPR024892">
    <property type="entry name" value="ArAT"/>
</dbReference>
<dbReference type="PROSITE" id="PS00599">
    <property type="entry name" value="AA_TRANSFER_CLASS_2"/>
    <property type="match status" value="1"/>
</dbReference>
<evidence type="ECO:0000256" key="4">
    <source>
        <dbReference type="ARBA" id="ARBA00022898"/>
    </source>
</evidence>
<dbReference type="EMBL" id="CP035806">
    <property type="protein sequence ID" value="QBE48969.1"/>
    <property type="molecule type" value="Genomic_DNA"/>
</dbReference>
<organism evidence="8 9">
    <name type="scientific">Leucobacter triazinivorans</name>
    <dbReference type="NCBI Taxonomy" id="1784719"/>
    <lineage>
        <taxon>Bacteria</taxon>
        <taxon>Bacillati</taxon>
        <taxon>Actinomycetota</taxon>
        <taxon>Actinomycetes</taxon>
        <taxon>Micrococcales</taxon>
        <taxon>Microbacteriaceae</taxon>
        <taxon>Leucobacter</taxon>
    </lineage>
</organism>
<reference evidence="8 9" key="1">
    <citation type="submission" date="2019-02" db="EMBL/GenBank/DDBJ databases">
        <authorList>
            <person name="Sun L."/>
            <person name="Pan D."/>
            <person name="Wu X."/>
        </authorList>
    </citation>
    <scope>NUCLEOTIDE SEQUENCE [LARGE SCALE GENOMIC DNA]</scope>
    <source>
        <strain evidence="8 9">JW-1</strain>
    </source>
</reference>
<sequence>MSENAVPPVRLRPDVLATPAYRQGAAPTKPGFKLSSNENPFAPLPGVLEAIARRAEQTNRYGAAAMPELRAMLAGFFGVSLDGVHLGAGSVAILYQLVQAAAGPGDEFVHAWPSFEAYPSLGLASGAVPVAVPLTARSEHDLDAMAAAVTERTRVVLLCTPNNPTGPAIRRADFDRFMAQVPRDVLVVLDEAYREFVTDPDAVRGEDVLRDHRNLVVLRTFSKAYGLAGLRIGYGVGDPAILGAAASVSIPLSVTGIAESAALASLAPEARAANADRIAELVTRRDALAAGLREQGIAVPAAQGNFVWIPETAPGEGGVPSALALAADFAEQGTLVRPFAGHGVRISVGEPESLPEVLRIVGAHRQQEPAPAMHPAPFRASAGTAASGG</sequence>
<dbReference type="GO" id="GO:0030170">
    <property type="term" value="F:pyridoxal phosphate binding"/>
    <property type="evidence" value="ECO:0007669"/>
    <property type="project" value="InterPro"/>
</dbReference>
<dbReference type="GO" id="GO:0008483">
    <property type="term" value="F:transaminase activity"/>
    <property type="evidence" value="ECO:0007669"/>
    <property type="project" value="UniProtKB-KW"/>
</dbReference>
<dbReference type="PANTHER" id="PTHR43643">
    <property type="entry name" value="HISTIDINOL-PHOSPHATE AMINOTRANSFERASE 2"/>
    <property type="match status" value="1"/>
</dbReference>
<evidence type="ECO:0000259" key="7">
    <source>
        <dbReference type="Pfam" id="PF00155"/>
    </source>
</evidence>
<dbReference type="AlphaFoldDB" id="A0A4V0Z1M9"/>
<dbReference type="CDD" id="cd00609">
    <property type="entry name" value="AAT_like"/>
    <property type="match status" value="1"/>
</dbReference>
<comment type="similarity">
    <text evidence="5">Belongs to the class-II pyridoxal-phosphate-dependent aminotransferase family.</text>
</comment>
<keyword evidence="3 8" id="KW-0808">Transferase</keyword>
<dbReference type="InterPro" id="IPR050106">
    <property type="entry name" value="HistidinolP_aminotransfase"/>
</dbReference>
<feature type="region of interest" description="Disordered" evidence="6">
    <location>
        <begin position="366"/>
        <end position="389"/>
    </location>
</feature>
<dbReference type="InterPro" id="IPR015421">
    <property type="entry name" value="PyrdxlP-dep_Trfase_major"/>
</dbReference>
<protein>
    <submittedName>
        <fullName evidence="8">Aminotransferase class I/II-fold pyridoxal phosphate-dependent enzyme</fullName>
    </submittedName>
</protein>
<proteinExistence type="inferred from homology"/>
<keyword evidence="4 5" id="KW-0663">Pyridoxal phosphate</keyword>
<name>A0A4V0Z1M9_9MICO</name>
<keyword evidence="2 8" id="KW-0032">Aminotransferase</keyword>
<dbReference type="Gene3D" id="3.90.1150.10">
    <property type="entry name" value="Aspartate Aminotransferase, domain 1"/>
    <property type="match status" value="1"/>
</dbReference>
<dbReference type="InterPro" id="IPR004839">
    <property type="entry name" value="Aminotransferase_I/II_large"/>
</dbReference>
<dbReference type="Proteomes" id="UP000289260">
    <property type="component" value="Chromosome"/>
</dbReference>
<dbReference type="InterPro" id="IPR015424">
    <property type="entry name" value="PyrdxlP-dep_Trfase"/>
</dbReference>
<dbReference type="InterPro" id="IPR001917">
    <property type="entry name" value="Aminotrans_II_pyridoxalP_BS"/>
</dbReference>
<dbReference type="SUPFAM" id="SSF53383">
    <property type="entry name" value="PLP-dependent transferases"/>
    <property type="match status" value="1"/>
</dbReference>
<evidence type="ECO:0000313" key="9">
    <source>
        <dbReference type="Proteomes" id="UP000289260"/>
    </source>
</evidence>
<evidence type="ECO:0000256" key="1">
    <source>
        <dbReference type="ARBA" id="ARBA00001933"/>
    </source>
</evidence>
<feature type="domain" description="Aminotransferase class I/classII large" evidence="7">
    <location>
        <begin position="32"/>
        <end position="359"/>
    </location>
</feature>
<comment type="cofactor">
    <cofactor evidence="1 5">
        <name>pyridoxal 5'-phosphate</name>
        <dbReference type="ChEBI" id="CHEBI:597326"/>
    </cofactor>
</comment>
<dbReference type="PANTHER" id="PTHR43643:SF3">
    <property type="entry name" value="HISTIDINOL-PHOSPHATE AMINOTRANSFERASE"/>
    <property type="match status" value="1"/>
</dbReference>